<comment type="caution">
    <text evidence="3">The sequence shown here is derived from an EMBL/GenBank/DDBJ whole genome shotgun (WGS) entry which is preliminary data.</text>
</comment>
<reference evidence="3" key="2">
    <citation type="submission" date="2023-06" db="EMBL/GenBank/DDBJ databases">
        <authorList>
            <consortium name="Lawrence Berkeley National Laboratory"/>
            <person name="Haridas S."/>
            <person name="Hensen N."/>
            <person name="Bonometti L."/>
            <person name="Westerberg I."/>
            <person name="Brannstrom I.O."/>
            <person name="Guillou S."/>
            <person name="Cros-Aarteil S."/>
            <person name="Calhoun S."/>
            <person name="Kuo A."/>
            <person name="Mondo S."/>
            <person name="Pangilinan J."/>
            <person name="Riley R."/>
            <person name="Labutti K."/>
            <person name="Andreopoulos B."/>
            <person name="Lipzen A."/>
            <person name="Chen C."/>
            <person name="Yanf M."/>
            <person name="Daum C."/>
            <person name="Ng V."/>
            <person name="Clum A."/>
            <person name="Steindorff A."/>
            <person name="Ohm R."/>
            <person name="Martin F."/>
            <person name="Silar P."/>
            <person name="Natvig D."/>
            <person name="Lalanne C."/>
            <person name="Gautier V."/>
            <person name="Ament-Velasquez S.L."/>
            <person name="Kruys A."/>
            <person name="Hutchinson M.I."/>
            <person name="Powell A.J."/>
            <person name="Barry K."/>
            <person name="Miller A.N."/>
            <person name="Grigoriev I.V."/>
            <person name="Debuchy R."/>
            <person name="Gladieux P."/>
            <person name="Thoren M.H."/>
            <person name="Johannesson H."/>
        </authorList>
    </citation>
    <scope>NUCLEOTIDE SEQUENCE</scope>
    <source>
        <strain evidence="3">CBS 955.72</strain>
    </source>
</reference>
<reference evidence="3" key="1">
    <citation type="journal article" date="2023" name="Mol. Phylogenet. Evol.">
        <title>Genome-scale phylogeny and comparative genomics of the fungal order Sordariales.</title>
        <authorList>
            <person name="Hensen N."/>
            <person name="Bonometti L."/>
            <person name="Westerberg I."/>
            <person name="Brannstrom I.O."/>
            <person name="Guillou S."/>
            <person name="Cros-Aarteil S."/>
            <person name="Calhoun S."/>
            <person name="Haridas S."/>
            <person name="Kuo A."/>
            <person name="Mondo S."/>
            <person name="Pangilinan J."/>
            <person name="Riley R."/>
            <person name="LaButti K."/>
            <person name="Andreopoulos B."/>
            <person name="Lipzen A."/>
            <person name="Chen C."/>
            <person name="Yan M."/>
            <person name="Daum C."/>
            <person name="Ng V."/>
            <person name="Clum A."/>
            <person name="Steindorff A."/>
            <person name="Ohm R.A."/>
            <person name="Martin F."/>
            <person name="Silar P."/>
            <person name="Natvig D.O."/>
            <person name="Lalanne C."/>
            <person name="Gautier V."/>
            <person name="Ament-Velasquez S.L."/>
            <person name="Kruys A."/>
            <person name="Hutchinson M.I."/>
            <person name="Powell A.J."/>
            <person name="Barry K."/>
            <person name="Miller A.N."/>
            <person name="Grigoriev I.V."/>
            <person name="Debuchy R."/>
            <person name="Gladieux P."/>
            <person name="Hiltunen Thoren M."/>
            <person name="Johannesson H."/>
        </authorList>
    </citation>
    <scope>NUCLEOTIDE SEQUENCE</scope>
    <source>
        <strain evidence="3">CBS 955.72</strain>
    </source>
</reference>
<feature type="compositionally biased region" description="Low complexity" evidence="1">
    <location>
        <begin position="110"/>
        <end position="127"/>
    </location>
</feature>
<dbReference type="Proteomes" id="UP001275084">
    <property type="component" value="Unassembled WGS sequence"/>
</dbReference>
<evidence type="ECO:0000313" key="4">
    <source>
        <dbReference type="Proteomes" id="UP001275084"/>
    </source>
</evidence>
<evidence type="ECO:0000256" key="1">
    <source>
        <dbReference type="SAM" id="MobiDB-lite"/>
    </source>
</evidence>
<proteinExistence type="predicted"/>
<feature type="compositionally biased region" description="Gly residues" evidence="1">
    <location>
        <begin position="99"/>
        <end position="109"/>
    </location>
</feature>
<name>A0AAJ0HB04_9PEZI</name>
<evidence type="ECO:0000256" key="2">
    <source>
        <dbReference type="SAM" id="SignalP"/>
    </source>
</evidence>
<sequence length="164" mass="17175">MGQRGRVVVGAARVSVCRVVAVAMAVATALALDSCGGRCFCQSGHADTGRRAMMQAERGRTQAVVGDCCRGGGIWRSTLRKARAKAAGRRADGQTGRRAAGGGQAGGDSAGSSRKQGQQRQRGNQSSKVNNYTGIWKQRGTSGSKRFEANNCSQRGRGPFRASK</sequence>
<keyword evidence="2" id="KW-0732">Signal</keyword>
<feature type="region of interest" description="Disordered" evidence="1">
    <location>
        <begin position="80"/>
        <end position="164"/>
    </location>
</feature>
<protein>
    <submittedName>
        <fullName evidence="3">Uncharacterized protein</fullName>
    </submittedName>
</protein>
<keyword evidence="4" id="KW-1185">Reference proteome</keyword>
<feature type="signal peptide" evidence="2">
    <location>
        <begin position="1"/>
        <end position="31"/>
    </location>
</feature>
<gene>
    <name evidence="3" type="ORF">B0T25DRAFT_276009</name>
</gene>
<feature type="compositionally biased region" description="Polar residues" evidence="1">
    <location>
        <begin position="128"/>
        <end position="154"/>
    </location>
</feature>
<organism evidence="3 4">
    <name type="scientific">Lasiosphaeria hispida</name>
    <dbReference type="NCBI Taxonomy" id="260671"/>
    <lineage>
        <taxon>Eukaryota</taxon>
        <taxon>Fungi</taxon>
        <taxon>Dikarya</taxon>
        <taxon>Ascomycota</taxon>
        <taxon>Pezizomycotina</taxon>
        <taxon>Sordariomycetes</taxon>
        <taxon>Sordariomycetidae</taxon>
        <taxon>Sordariales</taxon>
        <taxon>Lasiosphaeriaceae</taxon>
        <taxon>Lasiosphaeria</taxon>
    </lineage>
</organism>
<dbReference type="AlphaFoldDB" id="A0AAJ0HB04"/>
<feature type="chain" id="PRO_5042569294" evidence="2">
    <location>
        <begin position="32"/>
        <end position="164"/>
    </location>
</feature>
<accession>A0AAJ0HB04</accession>
<evidence type="ECO:0000313" key="3">
    <source>
        <dbReference type="EMBL" id="KAK3346296.1"/>
    </source>
</evidence>
<dbReference type="EMBL" id="JAUIQD010000006">
    <property type="protein sequence ID" value="KAK3346296.1"/>
    <property type="molecule type" value="Genomic_DNA"/>
</dbReference>